<evidence type="ECO:0000256" key="13">
    <source>
        <dbReference type="ARBA" id="ARBA00051245"/>
    </source>
</evidence>
<dbReference type="InterPro" id="IPR005702">
    <property type="entry name" value="Wzc-like_C"/>
</dbReference>
<dbReference type="CDD" id="cd05387">
    <property type="entry name" value="BY-kinase"/>
    <property type="match status" value="1"/>
</dbReference>
<protein>
    <recommendedName>
        <fullName evidence="4">Tyrosine-protein kinase CpsD</fullName>
        <ecNumber evidence="3">2.7.10.2</ecNumber>
    </recommendedName>
</protein>
<dbReference type="Pfam" id="PF13614">
    <property type="entry name" value="AAA_31"/>
    <property type="match status" value="1"/>
</dbReference>
<dbReference type="Proteomes" id="UP001249945">
    <property type="component" value="Unassembled WGS sequence"/>
</dbReference>
<sequence length="226" mass="25127">MSKNAEKKRKLITKTKINSPISEQFKLVRTGIEFAGVDSPFKTILVTSPEAMSGKSTVSANLAVVYAKKGKKTLLIDGDMRKPTIHQTFNKSIFFGLSTSLTEDFKLSEICQKTEVDGLFVLTSGPIPPNPNELLGSKRMALLLNELKKDFDIVIIDTPPVTVVSDALVLAPQIDGIILVVRSRKTKKEKAKQAIEQIKITRTPIIGTVLNRDLEKLDNNYYYAYK</sequence>
<evidence type="ECO:0000259" key="14">
    <source>
        <dbReference type="Pfam" id="PF13614"/>
    </source>
</evidence>
<dbReference type="EC" id="2.7.10.2" evidence="3"/>
<dbReference type="InterPro" id="IPR027417">
    <property type="entry name" value="P-loop_NTPase"/>
</dbReference>
<dbReference type="GO" id="GO:0004715">
    <property type="term" value="F:non-membrane spanning protein tyrosine kinase activity"/>
    <property type="evidence" value="ECO:0007669"/>
    <property type="project" value="UniProtKB-EC"/>
</dbReference>
<keyword evidence="11" id="KW-0270">Exopolysaccharide synthesis</keyword>
<dbReference type="EMBL" id="JALRMR010000002">
    <property type="protein sequence ID" value="MDT1973177.1"/>
    <property type="molecule type" value="Genomic_DNA"/>
</dbReference>
<keyword evidence="10" id="KW-0829">Tyrosine-protein kinase</keyword>
<keyword evidence="6" id="KW-0547">Nucleotide-binding</keyword>
<proteinExistence type="inferred from homology"/>
<keyword evidence="8" id="KW-0067">ATP-binding</keyword>
<keyword evidence="7 15" id="KW-0418">Kinase</keyword>
<evidence type="ECO:0000256" key="2">
    <source>
        <dbReference type="ARBA" id="ARBA00007316"/>
    </source>
</evidence>
<feature type="domain" description="AAA" evidence="14">
    <location>
        <begin position="51"/>
        <end position="200"/>
    </location>
</feature>
<evidence type="ECO:0000256" key="8">
    <source>
        <dbReference type="ARBA" id="ARBA00022840"/>
    </source>
</evidence>
<evidence type="ECO:0000256" key="10">
    <source>
        <dbReference type="ARBA" id="ARBA00023137"/>
    </source>
</evidence>
<evidence type="ECO:0000313" key="16">
    <source>
        <dbReference type="Proteomes" id="UP001249945"/>
    </source>
</evidence>
<evidence type="ECO:0000256" key="1">
    <source>
        <dbReference type="ARBA" id="ARBA00005132"/>
    </source>
</evidence>
<comment type="catalytic activity">
    <reaction evidence="13">
        <text>L-tyrosyl-[protein] + ATP = O-phospho-L-tyrosyl-[protein] + ADP + H(+)</text>
        <dbReference type="Rhea" id="RHEA:10596"/>
        <dbReference type="Rhea" id="RHEA-COMP:10136"/>
        <dbReference type="Rhea" id="RHEA-COMP:20101"/>
        <dbReference type="ChEBI" id="CHEBI:15378"/>
        <dbReference type="ChEBI" id="CHEBI:30616"/>
        <dbReference type="ChEBI" id="CHEBI:46858"/>
        <dbReference type="ChEBI" id="CHEBI:61978"/>
        <dbReference type="ChEBI" id="CHEBI:456216"/>
        <dbReference type="EC" id="2.7.10.2"/>
    </reaction>
</comment>
<evidence type="ECO:0000256" key="12">
    <source>
        <dbReference type="ARBA" id="ARBA00024964"/>
    </source>
</evidence>
<evidence type="ECO:0000256" key="6">
    <source>
        <dbReference type="ARBA" id="ARBA00022741"/>
    </source>
</evidence>
<name>A0AAW8R7Z2_CARDV</name>
<evidence type="ECO:0000313" key="15">
    <source>
        <dbReference type="EMBL" id="MDT1973177.1"/>
    </source>
</evidence>
<keyword evidence="5" id="KW-0808">Transferase</keyword>
<comment type="similarity">
    <text evidence="2">Belongs to the CpsD/CapB family.</text>
</comment>
<evidence type="ECO:0000256" key="9">
    <source>
        <dbReference type="ARBA" id="ARBA00022903"/>
    </source>
</evidence>
<dbReference type="AlphaFoldDB" id="A0AAW8R7Z2"/>
<evidence type="ECO:0000256" key="7">
    <source>
        <dbReference type="ARBA" id="ARBA00022777"/>
    </source>
</evidence>
<dbReference type="GO" id="GO:0000271">
    <property type="term" value="P:polysaccharide biosynthetic process"/>
    <property type="evidence" value="ECO:0007669"/>
    <property type="project" value="UniProtKB-KW"/>
</dbReference>
<dbReference type="InterPro" id="IPR050445">
    <property type="entry name" value="Bact_polysacc_biosynth/exp"/>
</dbReference>
<evidence type="ECO:0000256" key="11">
    <source>
        <dbReference type="ARBA" id="ARBA00023169"/>
    </source>
</evidence>
<dbReference type="GO" id="GO:0042802">
    <property type="term" value="F:identical protein binding"/>
    <property type="evidence" value="ECO:0007669"/>
    <property type="project" value="UniProtKB-ARBA"/>
</dbReference>
<comment type="function">
    <text evidence="12">Involved in the regulation of capsular polysaccharide biosynthesis. Autophosphorylation of CpsD attenuates its activity and reduces the level of encapsulation. May be part of a complex that directs the coordinated polymerization and export to the cell surface of the capsular polysaccharide.</text>
</comment>
<comment type="caution">
    <text evidence="15">The sequence shown here is derived from an EMBL/GenBank/DDBJ whole genome shotgun (WGS) entry which is preliminary data.</text>
</comment>
<organism evidence="15 16">
    <name type="scientific">Carnobacterium divergens</name>
    <name type="common">Lactobacillus divergens</name>
    <dbReference type="NCBI Taxonomy" id="2748"/>
    <lineage>
        <taxon>Bacteria</taxon>
        <taxon>Bacillati</taxon>
        <taxon>Bacillota</taxon>
        <taxon>Bacilli</taxon>
        <taxon>Lactobacillales</taxon>
        <taxon>Carnobacteriaceae</taxon>
        <taxon>Carnobacterium</taxon>
    </lineage>
</organism>
<accession>A0AAW8R7Z2</accession>
<dbReference type="RefSeq" id="WP_311779895.1">
    <property type="nucleotide sequence ID" value="NZ_JALRMR010000002.1"/>
</dbReference>
<dbReference type="Gene3D" id="3.40.50.300">
    <property type="entry name" value="P-loop containing nucleotide triphosphate hydrolases"/>
    <property type="match status" value="1"/>
</dbReference>
<dbReference type="SUPFAM" id="SSF52540">
    <property type="entry name" value="P-loop containing nucleoside triphosphate hydrolases"/>
    <property type="match status" value="1"/>
</dbReference>
<comment type="pathway">
    <text evidence="1">Capsule biogenesis; capsule polysaccharide biosynthesis.</text>
</comment>
<dbReference type="PANTHER" id="PTHR32309">
    <property type="entry name" value="TYROSINE-PROTEIN KINASE"/>
    <property type="match status" value="1"/>
</dbReference>
<evidence type="ECO:0000256" key="3">
    <source>
        <dbReference type="ARBA" id="ARBA00011903"/>
    </source>
</evidence>
<dbReference type="FunFam" id="3.40.50.300:FF:000527">
    <property type="entry name" value="Tyrosine-protein kinase etk"/>
    <property type="match status" value="1"/>
</dbReference>
<dbReference type="GO" id="GO:0005524">
    <property type="term" value="F:ATP binding"/>
    <property type="evidence" value="ECO:0007669"/>
    <property type="project" value="UniProtKB-KW"/>
</dbReference>
<evidence type="ECO:0000256" key="4">
    <source>
        <dbReference type="ARBA" id="ARBA00019200"/>
    </source>
</evidence>
<keyword evidence="9" id="KW-0972">Capsule biogenesis/degradation</keyword>
<dbReference type="PANTHER" id="PTHR32309:SF13">
    <property type="entry name" value="FERRIC ENTEROBACTIN TRANSPORT PROTEIN FEPE"/>
    <property type="match status" value="1"/>
</dbReference>
<dbReference type="GO" id="GO:0005886">
    <property type="term" value="C:plasma membrane"/>
    <property type="evidence" value="ECO:0007669"/>
    <property type="project" value="TreeGrafter"/>
</dbReference>
<evidence type="ECO:0000256" key="5">
    <source>
        <dbReference type="ARBA" id="ARBA00022679"/>
    </source>
</evidence>
<gene>
    <name evidence="15" type="ORF">MX635_02075</name>
</gene>
<dbReference type="NCBIfam" id="TIGR01007">
    <property type="entry name" value="eps_fam"/>
    <property type="match status" value="1"/>
</dbReference>
<dbReference type="InterPro" id="IPR025669">
    <property type="entry name" value="AAA_dom"/>
</dbReference>
<reference evidence="15" key="1">
    <citation type="submission" date="2022-04" db="EMBL/GenBank/DDBJ databases">
        <title>Draft genome sequences of lactic acid bacteria (LAB) strains involved in meat spoilage.</title>
        <authorList>
            <person name="Palevich N."/>
        </authorList>
    </citation>
    <scope>NUCLEOTIDE SEQUENCE</scope>
    <source>
        <strain evidence="15">9-14</strain>
    </source>
</reference>